<feature type="transmembrane region" description="Helical" evidence="2">
    <location>
        <begin position="520"/>
        <end position="545"/>
    </location>
</feature>
<evidence type="ECO:0000256" key="2">
    <source>
        <dbReference type="SAM" id="Phobius"/>
    </source>
</evidence>
<feature type="transmembrane region" description="Helical" evidence="2">
    <location>
        <begin position="308"/>
        <end position="329"/>
    </location>
</feature>
<keyword evidence="2" id="KW-1133">Transmembrane helix</keyword>
<comment type="caution">
    <text evidence="3">The sequence shown here is derived from an EMBL/GenBank/DDBJ whole genome shotgun (WGS) entry which is preliminary data.</text>
</comment>
<feature type="transmembrane region" description="Helical" evidence="2">
    <location>
        <begin position="749"/>
        <end position="766"/>
    </location>
</feature>
<feature type="transmembrane region" description="Helical" evidence="2">
    <location>
        <begin position="417"/>
        <end position="440"/>
    </location>
</feature>
<organism evidence="3 4">
    <name type="scientific">Favolaschia claudopus</name>
    <dbReference type="NCBI Taxonomy" id="2862362"/>
    <lineage>
        <taxon>Eukaryota</taxon>
        <taxon>Fungi</taxon>
        <taxon>Dikarya</taxon>
        <taxon>Basidiomycota</taxon>
        <taxon>Agaricomycotina</taxon>
        <taxon>Agaricomycetes</taxon>
        <taxon>Agaricomycetidae</taxon>
        <taxon>Agaricales</taxon>
        <taxon>Marasmiineae</taxon>
        <taxon>Mycenaceae</taxon>
        <taxon>Favolaschia</taxon>
    </lineage>
</organism>
<feature type="transmembrane region" description="Helical" evidence="2">
    <location>
        <begin position="714"/>
        <end position="734"/>
    </location>
</feature>
<keyword evidence="2" id="KW-0812">Transmembrane</keyword>
<evidence type="ECO:0000256" key="1">
    <source>
        <dbReference type="SAM" id="MobiDB-lite"/>
    </source>
</evidence>
<feature type="compositionally biased region" description="Basic and acidic residues" evidence="1">
    <location>
        <begin position="340"/>
        <end position="357"/>
    </location>
</feature>
<sequence>MPRHSFSAIAHHSPTAHGSPSRRTVLLARISSIPPSSRPRHIIFPSSLDCFGARQGFAFQWRGTVATVVVTADRAGDDAGAADTRAEDLVLGSGWKTRRGDRVSILLFKALQCTSALSSILPTTLSSSTSVVPPASPHHDDMARFSPLPKAIPLILVTVISLYLLPIFFNHIFGRPTPIALALVSLTDTLEHVFVALALSNAVYVVWMTIYDMCAAMSSVDDEDENIPVPYPLPFDAVAQDLEPSPPDVPPLPLGIHGASLSKRFGSMAVTIPLFGLLIDKHRDESLNAPSAASREAALAAVVSFRKALAVLGGAMMTTFVGGVLCILWDRFGMGQVGGDEGRSDVEDKLTREDGVHAGRSSRRSSSLAPAQGTSTPSSSSFSKPAAILLLIVLSLAIYLAPALIDYICSRPTPVAASFVWVAGLLDHGLAAFVVENAVYEARMILIERRISNSSPSPAPTPWDAETGHMVPDTTRSLAKRLLLLTTSLLVFLFLAIKHNPTLSLTNALSAPLIDTLLDVLEFFLVGSSVVAGVVIGRFVGVILWGRGRAGAQLGDGAGGLDVEGVSVPLVVDDKARMSGMQEGIDGPLHLSPLHPPPTLLKPQCHPRTSLSPPIAIAIAVPHPHLSFSPSTSPAIMHHIFPRPSVRRCGYRHIRLRAWNGVFVGCRRDSLDMLDVPGVVDTTERATFLLHERHPSIAPPRARRLDAAGLVKRLLALIFILVLVTSPTSFGLFIPRHAAAKNSPWSPNTLRAVPRFLLVGIILLLARRRVRHIAWGRAGGGLSRLSTGERRDDSADVV</sequence>
<dbReference type="EMBL" id="JAWWNJ010000015">
    <property type="protein sequence ID" value="KAK7040519.1"/>
    <property type="molecule type" value="Genomic_DNA"/>
</dbReference>
<feature type="transmembrane region" description="Helical" evidence="2">
    <location>
        <begin position="193"/>
        <end position="211"/>
    </location>
</feature>
<keyword evidence="2" id="KW-0472">Membrane</keyword>
<feature type="transmembrane region" description="Helical" evidence="2">
    <location>
        <begin position="386"/>
        <end position="405"/>
    </location>
</feature>
<protein>
    <submittedName>
        <fullName evidence="3">Uncharacterized protein</fullName>
    </submittedName>
</protein>
<dbReference type="Proteomes" id="UP001362999">
    <property type="component" value="Unassembled WGS sequence"/>
</dbReference>
<accession>A0AAW0CPV2</accession>
<gene>
    <name evidence="3" type="ORF">R3P38DRAFT_3180299</name>
</gene>
<feature type="transmembrane region" description="Helical" evidence="2">
    <location>
        <begin position="482"/>
        <end position="500"/>
    </location>
</feature>
<feature type="transmembrane region" description="Helical" evidence="2">
    <location>
        <begin position="151"/>
        <end position="173"/>
    </location>
</feature>
<feature type="region of interest" description="Disordered" evidence="1">
    <location>
        <begin position="1"/>
        <end position="21"/>
    </location>
</feature>
<proteinExistence type="predicted"/>
<reference evidence="3 4" key="1">
    <citation type="journal article" date="2024" name="J Genomics">
        <title>Draft genome sequencing and assembly of Favolaschia claudopus CIRM-BRFM 2984 isolated from oak limbs.</title>
        <authorList>
            <person name="Navarro D."/>
            <person name="Drula E."/>
            <person name="Chaduli D."/>
            <person name="Cazenave R."/>
            <person name="Ahrendt S."/>
            <person name="Wang J."/>
            <person name="Lipzen A."/>
            <person name="Daum C."/>
            <person name="Barry K."/>
            <person name="Grigoriev I.V."/>
            <person name="Favel A."/>
            <person name="Rosso M.N."/>
            <person name="Martin F."/>
        </authorList>
    </citation>
    <scope>NUCLEOTIDE SEQUENCE [LARGE SCALE GENOMIC DNA]</scope>
    <source>
        <strain evidence="3 4">CIRM-BRFM 2984</strain>
    </source>
</reference>
<dbReference type="AlphaFoldDB" id="A0AAW0CPV2"/>
<evidence type="ECO:0000313" key="3">
    <source>
        <dbReference type="EMBL" id="KAK7040519.1"/>
    </source>
</evidence>
<evidence type="ECO:0000313" key="4">
    <source>
        <dbReference type="Proteomes" id="UP001362999"/>
    </source>
</evidence>
<feature type="region of interest" description="Disordered" evidence="1">
    <location>
        <begin position="340"/>
        <end position="382"/>
    </location>
</feature>
<name>A0AAW0CPV2_9AGAR</name>
<keyword evidence="4" id="KW-1185">Reference proteome</keyword>